<accession>A0A939J6K7</accession>
<reference evidence="3" key="1">
    <citation type="submission" date="2021-03" db="EMBL/GenBank/DDBJ databases">
        <title>Roseibium sp. CAU 1637 isolated from Incheon.</title>
        <authorList>
            <person name="Kim W."/>
        </authorList>
    </citation>
    <scope>NUCLEOTIDE SEQUENCE</scope>
    <source>
        <strain evidence="3">CAU 1637</strain>
    </source>
</reference>
<proteinExistence type="predicted"/>
<organism evidence="3 4">
    <name type="scientific">Roseibium limicola</name>
    <dbReference type="NCBI Taxonomy" id="2816037"/>
    <lineage>
        <taxon>Bacteria</taxon>
        <taxon>Pseudomonadati</taxon>
        <taxon>Pseudomonadota</taxon>
        <taxon>Alphaproteobacteria</taxon>
        <taxon>Hyphomicrobiales</taxon>
        <taxon>Stappiaceae</taxon>
        <taxon>Roseibium</taxon>
    </lineage>
</organism>
<dbReference type="Pfam" id="PF20057">
    <property type="entry name" value="DUF6456"/>
    <property type="match status" value="1"/>
</dbReference>
<feature type="region of interest" description="Disordered" evidence="1">
    <location>
        <begin position="125"/>
        <end position="149"/>
    </location>
</feature>
<feature type="domain" description="DUF6456" evidence="2">
    <location>
        <begin position="152"/>
        <end position="286"/>
    </location>
</feature>
<comment type="caution">
    <text evidence="3">The sequence shown here is derived from an EMBL/GenBank/DDBJ whole genome shotgun (WGS) entry which is preliminary data.</text>
</comment>
<dbReference type="EMBL" id="JAFLNF010000003">
    <property type="protein sequence ID" value="MBO0345232.1"/>
    <property type="molecule type" value="Genomic_DNA"/>
</dbReference>
<dbReference type="Proteomes" id="UP000664779">
    <property type="component" value="Unassembled WGS sequence"/>
</dbReference>
<evidence type="ECO:0000256" key="1">
    <source>
        <dbReference type="SAM" id="MobiDB-lite"/>
    </source>
</evidence>
<evidence type="ECO:0000313" key="3">
    <source>
        <dbReference type="EMBL" id="MBO0345232.1"/>
    </source>
</evidence>
<gene>
    <name evidence="3" type="ORF">J0X15_08370</name>
</gene>
<protein>
    <recommendedName>
        <fullName evidence="2">DUF6456 domain-containing protein</fullName>
    </recommendedName>
</protein>
<dbReference type="InterPro" id="IPR045599">
    <property type="entry name" value="DUF6456"/>
</dbReference>
<dbReference type="RefSeq" id="WP_206939650.1">
    <property type="nucleotide sequence ID" value="NZ_JAFLNF010000003.1"/>
</dbReference>
<sequence>MQTDQASSGASSAHSSLAAQSAPLLRRLAVKGRHIIQVDRHAGDPKWLLAREGSPSGAPLDAALVDALLAAGFLVAKRGAKQEALGNSAACSLRSLCLSSIGKQALRRALSGGEGAGPTTRIMQAASTGAASQDLAGPRPAAEADGGQLPTLNLAESPLAWLARRRDRKGQPLLQEHQVVAGEKLRSDYEFGGLMSQYAGGWRMERISGGGGGRGNSADLTDQVIAARNRTERVLEQLPPVLSKLVVDICCSLKGLETVEAERGWPARSAKIVLQIALSCLADAYGLTAQGKAETRLRIWRG</sequence>
<keyword evidence="4" id="KW-1185">Reference proteome</keyword>
<dbReference type="AlphaFoldDB" id="A0A939J6K7"/>
<evidence type="ECO:0000259" key="2">
    <source>
        <dbReference type="Pfam" id="PF20057"/>
    </source>
</evidence>
<evidence type="ECO:0000313" key="4">
    <source>
        <dbReference type="Proteomes" id="UP000664779"/>
    </source>
</evidence>
<name>A0A939J6K7_9HYPH</name>